<reference evidence="2" key="1">
    <citation type="submission" date="2021-06" db="EMBL/GenBank/DDBJ databases">
        <title>Genome sequence of Cutibacterium modestum strain KB17-24694.</title>
        <authorList>
            <person name="Dekio I."/>
            <person name="Asahina A."/>
            <person name="Nishida M."/>
        </authorList>
    </citation>
    <scope>NUCLEOTIDE SEQUENCE</scope>
    <source>
        <strain evidence="2">KB17-24694</strain>
    </source>
</reference>
<dbReference type="RefSeq" id="WP_002528078.1">
    <property type="nucleotide sequence ID" value="NZ_AP024747.1"/>
</dbReference>
<dbReference type="EMBL" id="AP024747">
    <property type="protein sequence ID" value="BCY26211.1"/>
    <property type="molecule type" value="Genomic_DNA"/>
</dbReference>
<evidence type="ECO:0000256" key="1">
    <source>
        <dbReference type="SAM" id="Phobius"/>
    </source>
</evidence>
<keyword evidence="1" id="KW-1133">Transmembrane helix</keyword>
<feature type="transmembrane region" description="Helical" evidence="1">
    <location>
        <begin position="249"/>
        <end position="270"/>
    </location>
</feature>
<keyword evidence="1" id="KW-0472">Membrane</keyword>
<dbReference type="AlphaFoldDB" id="A0AAD1NX23"/>
<keyword evidence="1" id="KW-0812">Transmembrane</keyword>
<accession>A0AAD1NX23</accession>
<feature type="transmembrane region" description="Helical" evidence="1">
    <location>
        <begin position="174"/>
        <end position="197"/>
    </location>
</feature>
<proteinExistence type="predicted"/>
<organism evidence="2 3">
    <name type="scientific">Cutibacterium modestum</name>
    <dbReference type="NCBI Taxonomy" id="2559073"/>
    <lineage>
        <taxon>Bacteria</taxon>
        <taxon>Bacillati</taxon>
        <taxon>Actinomycetota</taxon>
        <taxon>Actinomycetes</taxon>
        <taxon>Propionibacteriales</taxon>
        <taxon>Propionibacteriaceae</taxon>
        <taxon>Cutibacterium</taxon>
    </lineage>
</organism>
<name>A0AAD1NX23_9ACTN</name>
<evidence type="ECO:0000313" key="2">
    <source>
        <dbReference type="EMBL" id="BCY26211.1"/>
    </source>
</evidence>
<protein>
    <submittedName>
        <fullName evidence="2">Uncharacterized protein</fullName>
    </submittedName>
</protein>
<feature type="transmembrane region" description="Helical" evidence="1">
    <location>
        <begin position="218"/>
        <end position="243"/>
    </location>
</feature>
<gene>
    <name evidence="2" type="ORF">KB1_22010</name>
</gene>
<evidence type="ECO:0000313" key="3">
    <source>
        <dbReference type="Proteomes" id="UP000825072"/>
    </source>
</evidence>
<dbReference type="Proteomes" id="UP000825072">
    <property type="component" value="Chromosome 1"/>
</dbReference>
<sequence length="438" mass="46865">MPSRVLKFSFVFMLILTLGMAFAVLRDYDGQTLTGCHYSLIVDGPLKRVEDSFKGLVSKLQSFSENHSVMIAKRDIGLDETQAARVVYVTSGSSLGREWLGEGYPSVNTDLTTVVKPIADVAVLDPRGIYLTTASRVQTEEIASIFQEAGLGVQVENERSVQRIVGFYFHSGPFAILIATIAVCSAIFLLGALILDLRRYTTQVLNGWSIGNIVASDGICIARVCLLWLLVLGAISFGGLVIFSGVTAATILVFLWLGMFIPGALLLLVLERVSLGIIFSDSIGTLLKGGVNSKYLVILLRGIQVLCICIAISLSNSLAAGVAQANSIARSNADWERFAHLAVVGLKTAQSVDGDMPVQVGSYGARELTSGRAVLALNSDPQASLGEVPSSFSGWKVLVVNDTYLRVSGMSKGWGVDEDSSDVQVLTPRGFLGTDSEN</sequence>